<evidence type="ECO:0000313" key="6">
    <source>
        <dbReference type="Proteomes" id="UP000234211"/>
    </source>
</evidence>
<dbReference type="AlphaFoldDB" id="A0A2H1YG90"/>
<feature type="domain" description="Tyr recombinase" evidence="4">
    <location>
        <begin position="253"/>
        <end position="422"/>
    </location>
</feature>
<dbReference type="Pfam" id="PF00589">
    <property type="entry name" value="Phage_integrase"/>
    <property type="match status" value="1"/>
</dbReference>
<dbReference type="GO" id="GO:0003677">
    <property type="term" value="F:DNA binding"/>
    <property type="evidence" value="ECO:0007669"/>
    <property type="project" value="UniProtKB-KW"/>
</dbReference>
<dbReference type="InterPro" id="IPR010998">
    <property type="entry name" value="Integrase_recombinase_N"/>
</dbReference>
<dbReference type="PANTHER" id="PTHR30349:SF64">
    <property type="entry name" value="PROPHAGE INTEGRASE INTD-RELATED"/>
    <property type="match status" value="1"/>
</dbReference>
<dbReference type="Proteomes" id="UP000234211">
    <property type="component" value="Unassembled WGS sequence"/>
</dbReference>
<proteinExistence type="inferred from homology"/>
<dbReference type="InterPro" id="IPR025269">
    <property type="entry name" value="SAM-like_dom"/>
</dbReference>
<dbReference type="GO" id="GO:0015074">
    <property type="term" value="P:DNA integration"/>
    <property type="evidence" value="ECO:0007669"/>
    <property type="project" value="InterPro"/>
</dbReference>
<dbReference type="CDD" id="cd01185">
    <property type="entry name" value="INTN1_C_like"/>
    <property type="match status" value="1"/>
</dbReference>
<gene>
    <name evidence="5" type="ORF">TNO020_20203</name>
</gene>
<evidence type="ECO:0000256" key="2">
    <source>
        <dbReference type="ARBA" id="ARBA00023125"/>
    </source>
</evidence>
<dbReference type="SUPFAM" id="SSF56349">
    <property type="entry name" value="DNA breaking-rejoining enzymes"/>
    <property type="match status" value="1"/>
</dbReference>
<dbReference type="InterPro" id="IPR050090">
    <property type="entry name" value="Tyrosine_recombinase_XerCD"/>
</dbReference>
<dbReference type="InterPro" id="IPR013762">
    <property type="entry name" value="Integrase-like_cat_sf"/>
</dbReference>
<sequence length="428" mass="49412">MTNFLPTKKNNTMTKVTLRQKPISKGRNSLYLDFYPPLAIAGTEKTTRREFLGLFLLIDKTAFKKELEAIENKELKEKGELSKATLQKKEVLNNLKPLSAGQKNTNKETLATAEIIKQKRINELNKPEIYTAFELEQRKATEKGKLSFITYYQQQMDKAKGNNYNVWLSAYNYLNDYTEGELLFIDLTEKFCNDFRGYLLTAKSKRSHTSTLSQNTAKTYFNKFKATLKQAYKDSIISIDLNAKIDAIKEADTKRVFLTIEELNKLVIADCVNPILKQASLFSALTGLRFSDIEKLKWSEIINNEERGYFLEFKQQKTKSNEYLPISEQAYNLLGKPKEPQQKVFEGLKYSAHQNTFLLKWAINAGVQKHLTFHIFRHTYATLQLTAGTDIYTVSKMLGHKDLKTTQIYAKVVDESKRETTNKINLKF</sequence>
<dbReference type="Gene3D" id="1.10.443.10">
    <property type="entry name" value="Intergrase catalytic core"/>
    <property type="match status" value="1"/>
</dbReference>
<dbReference type="PANTHER" id="PTHR30349">
    <property type="entry name" value="PHAGE INTEGRASE-RELATED"/>
    <property type="match status" value="1"/>
</dbReference>
<dbReference type="InterPro" id="IPR011010">
    <property type="entry name" value="DNA_brk_join_enz"/>
</dbReference>
<protein>
    <submittedName>
        <fullName evidence="5">Integrase</fullName>
    </submittedName>
</protein>
<dbReference type="EMBL" id="OENF01000012">
    <property type="protein sequence ID" value="SOS74524.1"/>
    <property type="molecule type" value="Genomic_DNA"/>
</dbReference>
<dbReference type="GO" id="GO:0006310">
    <property type="term" value="P:DNA recombination"/>
    <property type="evidence" value="ECO:0007669"/>
    <property type="project" value="UniProtKB-KW"/>
</dbReference>
<evidence type="ECO:0000256" key="1">
    <source>
        <dbReference type="ARBA" id="ARBA00008857"/>
    </source>
</evidence>
<comment type="similarity">
    <text evidence="1">Belongs to the 'phage' integrase family.</text>
</comment>
<evidence type="ECO:0000256" key="3">
    <source>
        <dbReference type="ARBA" id="ARBA00023172"/>
    </source>
</evidence>
<dbReference type="PROSITE" id="PS51898">
    <property type="entry name" value="TYR_RECOMBINASE"/>
    <property type="match status" value="1"/>
</dbReference>
<accession>A0A2H1YG90</accession>
<keyword evidence="6" id="KW-1185">Reference proteome</keyword>
<dbReference type="InterPro" id="IPR002104">
    <property type="entry name" value="Integrase_catalytic"/>
</dbReference>
<dbReference type="Pfam" id="PF13102">
    <property type="entry name" value="Phage_int_SAM_5"/>
    <property type="match status" value="1"/>
</dbReference>
<reference evidence="6" key="1">
    <citation type="submission" date="2017-11" db="EMBL/GenBank/DDBJ databases">
        <authorList>
            <person name="Duchaud E."/>
        </authorList>
    </citation>
    <scope>NUCLEOTIDE SEQUENCE [LARGE SCALE GENOMIC DNA]</scope>
    <source>
        <strain evidence="6">Tenacibaculum sp. TNO020</strain>
    </source>
</reference>
<evidence type="ECO:0000313" key="5">
    <source>
        <dbReference type="EMBL" id="SOS74524.1"/>
    </source>
</evidence>
<keyword evidence="3" id="KW-0233">DNA recombination</keyword>
<name>A0A2H1YG90_9FLAO</name>
<organism evidence="5 6">
    <name type="scientific">Tenacibaculum piscium</name>
    <dbReference type="NCBI Taxonomy" id="1458515"/>
    <lineage>
        <taxon>Bacteria</taxon>
        <taxon>Pseudomonadati</taxon>
        <taxon>Bacteroidota</taxon>
        <taxon>Flavobacteriia</taxon>
        <taxon>Flavobacteriales</taxon>
        <taxon>Flavobacteriaceae</taxon>
        <taxon>Tenacibaculum</taxon>
    </lineage>
</organism>
<dbReference type="Gene3D" id="1.10.150.130">
    <property type="match status" value="1"/>
</dbReference>
<keyword evidence="2" id="KW-0238">DNA-binding</keyword>
<evidence type="ECO:0000259" key="4">
    <source>
        <dbReference type="PROSITE" id="PS51898"/>
    </source>
</evidence>